<reference evidence="6" key="1">
    <citation type="submission" date="2021-01" db="EMBL/GenBank/DDBJ databases">
        <authorList>
            <person name="Corre E."/>
            <person name="Pelletier E."/>
            <person name="Niang G."/>
            <person name="Scheremetjew M."/>
            <person name="Finn R."/>
            <person name="Kale V."/>
            <person name="Holt S."/>
            <person name="Cochrane G."/>
            <person name="Meng A."/>
            <person name="Brown T."/>
            <person name="Cohen L."/>
        </authorList>
    </citation>
    <scope>NUCLEOTIDE SEQUENCE</scope>
    <source>
        <strain evidence="6">Grunow 1884</strain>
    </source>
</reference>
<protein>
    <recommendedName>
        <fullName evidence="2">peptide-methionine (S)-S-oxide reductase</fullName>
        <ecNumber evidence="2">1.8.4.11</ecNumber>
    </recommendedName>
    <alternativeName>
        <fullName evidence="4">Peptide-methionine (S)-S-oxide reductase</fullName>
    </alternativeName>
</protein>
<dbReference type="Gene3D" id="3.30.1060.10">
    <property type="entry name" value="Peptide methionine sulphoxide reductase MsrA"/>
    <property type="match status" value="1"/>
</dbReference>
<evidence type="ECO:0000256" key="3">
    <source>
        <dbReference type="ARBA" id="ARBA00023002"/>
    </source>
</evidence>
<dbReference type="InterPro" id="IPR002569">
    <property type="entry name" value="Met_Sox_Rdtase_MsrA_dom"/>
</dbReference>
<evidence type="ECO:0000256" key="4">
    <source>
        <dbReference type="ARBA" id="ARBA00030643"/>
    </source>
</evidence>
<feature type="domain" description="Peptide methionine sulphoxide reductase MsrA" evidence="5">
    <location>
        <begin position="1"/>
        <end position="113"/>
    </location>
</feature>
<keyword evidence="3" id="KW-0560">Oxidoreductase</keyword>
<dbReference type="Pfam" id="PF01625">
    <property type="entry name" value="PMSR"/>
    <property type="match status" value="1"/>
</dbReference>
<dbReference type="EC" id="1.8.4.11" evidence="2"/>
<name>A0A7S2EM11_TRICV</name>
<evidence type="ECO:0000256" key="1">
    <source>
        <dbReference type="ARBA" id="ARBA00005591"/>
    </source>
</evidence>
<comment type="similarity">
    <text evidence="1">Belongs to the MsrA Met sulfoxide reductase family.</text>
</comment>
<dbReference type="GO" id="GO:0008113">
    <property type="term" value="F:peptide-methionine (S)-S-oxide reductase activity"/>
    <property type="evidence" value="ECO:0007669"/>
    <property type="project" value="UniProtKB-EC"/>
</dbReference>
<proteinExistence type="inferred from homology"/>
<dbReference type="EMBL" id="HBGO01022322">
    <property type="protein sequence ID" value="CAD9344924.1"/>
    <property type="molecule type" value="Transcribed_RNA"/>
</dbReference>
<gene>
    <name evidence="6" type="ORF">OSIN01602_LOCUS12829</name>
</gene>
<accession>A0A7S2EM11</accession>
<organism evidence="6">
    <name type="scientific">Trieres chinensis</name>
    <name type="common">Marine centric diatom</name>
    <name type="synonym">Odontella sinensis</name>
    <dbReference type="NCBI Taxonomy" id="1514140"/>
    <lineage>
        <taxon>Eukaryota</taxon>
        <taxon>Sar</taxon>
        <taxon>Stramenopiles</taxon>
        <taxon>Ochrophyta</taxon>
        <taxon>Bacillariophyta</taxon>
        <taxon>Mediophyceae</taxon>
        <taxon>Biddulphiophycidae</taxon>
        <taxon>Eupodiscales</taxon>
        <taxon>Parodontellaceae</taxon>
        <taxon>Trieres</taxon>
    </lineage>
</organism>
<dbReference type="PANTHER" id="PTHR43774:SF1">
    <property type="entry name" value="PEPTIDE METHIONINE SULFOXIDE REDUCTASE MSRA 2"/>
    <property type="match status" value="1"/>
</dbReference>
<dbReference type="SUPFAM" id="SSF55068">
    <property type="entry name" value="Peptide methionine sulfoxide reductase"/>
    <property type="match status" value="1"/>
</dbReference>
<dbReference type="AlphaFoldDB" id="A0A7S2EM11"/>
<evidence type="ECO:0000313" key="6">
    <source>
        <dbReference type="EMBL" id="CAD9344924.1"/>
    </source>
</evidence>
<dbReference type="PANTHER" id="PTHR43774">
    <property type="entry name" value="PEPTIDE METHIONINE SULFOXIDE REDUCTASE"/>
    <property type="match status" value="1"/>
</dbReference>
<evidence type="ECO:0000256" key="2">
    <source>
        <dbReference type="ARBA" id="ARBA00012502"/>
    </source>
</evidence>
<evidence type="ECO:0000259" key="5">
    <source>
        <dbReference type="Pfam" id="PF01625"/>
    </source>
</evidence>
<dbReference type="InterPro" id="IPR036509">
    <property type="entry name" value="Met_Sox_Rdtase_MsrA_sf"/>
</dbReference>
<sequence>MEGVVRTVVGYSGGKERDPTYRNIKDSTECILIEYDPSLVTFRDLLVEWANMHNPRSKRKTQYRSAIFYADDGQKRAALEAVKGLGRSVCTAVEPVGPFYRAEEYHQNFLARRGAGGAAY</sequence>